<feature type="transmembrane region" description="Helical" evidence="7">
    <location>
        <begin position="144"/>
        <end position="167"/>
    </location>
</feature>
<feature type="transmembrane region" description="Helical" evidence="7">
    <location>
        <begin position="224"/>
        <end position="244"/>
    </location>
</feature>
<comment type="caution">
    <text evidence="9">The sequence shown here is derived from an EMBL/GenBank/DDBJ whole genome shotgun (WGS) entry which is preliminary data.</text>
</comment>
<gene>
    <name evidence="9" type="ORF">AOCH_004890</name>
</gene>
<evidence type="ECO:0000256" key="2">
    <source>
        <dbReference type="ARBA" id="ARBA00022692"/>
    </source>
</evidence>
<evidence type="ECO:0000259" key="8">
    <source>
        <dbReference type="Pfam" id="PF20684"/>
    </source>
</evidence>
<feature type="region of interest" description="Disordered" evidence="6">
    <location>
        <begin position="308"/>
        <end position="365"/>
    </location>
</feature>
<comment type="subcellular location">
    <subcellularLocation>
        <location evidence="1">Membrane</location>
        <topology evidence="1">Multi-pass membrane protein</topology>
    </subcellularLocation>
</comment>
<dbReference type="EMBL" id="JYKN01001855">
    <property type="protein sequence ID" value="KKK18675.1"/>
    <property type="molecule type" value="Genomic_DNA"/>
</dbReference>
<keyword evidence="4 7" id="KW-0472">Membrane</keyword>
<dbReference type="VEuPathDB" id="FungiDB:P175DRAFT_0536098"/>
<dbReference type="PANTHER" id="PTHR33048:SF158">
    <property type="entry name" value="MEMBRANE PROTEIN PTH11-LIKE, PUTATIVE-RELATED"/>
    <property type="match status" value="1"/>
</dbReference>
<evidence type="ECO:0000313" key="10">
    <source>
        <dbReference type="Proteomes" id="UP000034947"/>
    </source>
</evidence>
<sequence length="365" mass="40881">MATQWFTGGSLPPPPGIEPEFDNPPSQLAGNIALHVVFLTVVTVAVAMRLFTRLRVLRSTLGIDDIFCIASFCLTAAFSGLMITCYSRGIGRHMWDVPIVWLSTALKYFTIAQYIYLTLTATVKLTFLFFYYRIFHPQHKIKYLITFGIVFVAITHITILFLTIFSCAPVSHAWNAASPGRCWNPKILPYLSGALSSVTDLYVLILPIRSLWDLNMTTRRKLRLAAVFGLGSFACIASLIRLGMTHVLTDSTDATWNISLIARWAVIEANTGIICACLLLLPAFLDRYWPKHFGSSINRLWSSRQRGKSGAMTSSVSKPHRHESSPSRQNLKRMSDETSEMREVDVLDSREECPIPQGSGGHRFV</sequence>
<dbReference type="Pfam" id="PF20684">
    <property type="entry name" value="Fung_rhodopsin"/>
    <property type="match status" value="1"/>
</dbReference>
<feature type="transmembrane region" description="Helical" evidence="7">
    <location>
        <begin position="111"/>
        <end position="132"/>
    </location>
</feature>
<feature type="transmembrane region" description="Helical" evidence="7">
    <location>
        <begin position="187"/>
        <end position="212"/>
    </location>
</feature>
<dbReference type="GO" id="GO:0016020">
    <property type="term" value="C:membrane"/>
    <property type="evidence" value="ECO:0007669"/>
    <property type="project" value="UniProtKB-SubCell"/>
</dbReference>
<dbReference type="InterPro" id="IPR049326">
    <property type="entry name" value="Rhodopsin_dom_fungi"/>
</dbReference>
<reference evidence="9 10" key="1">
    <citation type="submission" date="2015-02" db="EMBL/GenBank/DDBJ databases">
        <title>Draft Genome Sequences of Two Closely-Related Aflatoxigenic Aspergillus Species Obtained from the Cote d'Ivoire.</title>
        <authorList>
            <person name="Moore G.G."/>
            <person name="Beltz S.B."/>
            <person name="Mack B.M."/>
        </authorList>
    </citation>
    <scope>NUCLEOTIDE SEQUENCE [LARGE SCALE GENOMIC DNA]</scope>
    <source>
        <strain evidence="9 10">SRRC1432</strain>
    </source>
</reference>
<name>A0A0F8WLU9_9EURO</name>
<accession>A0A0F8WLU9</accession>
<evidence type="ECO:0000313" key="9">
    <source>
        <dbReference type="EMBL" id="KKK18675.1"/>
    </source>
</evidence>
<evidence type="ECO:0000256" key="1">
    <source>
        <dbReference type="ARBA" id="ARBA00004141"/>
    </source>
</evidence>
<keyword evidence="3 7" id="KW-1133">Transmembrane helix</keyword>
<dbReference type="Proteomes" id="UP000034947">
    <property type="component" value="Unassembled WGS sequence"/>
</dbReference>
<evidence type="ECO:0000256" key="6">
    <source>
        <dbReference type="SAM" id="MobiDB-lite"/>
    </source>
</evidence>
<feature type="transmembrane region" description="Helical" evidence="7">
    <location>
        <begin position="32"/>
        <end position="51"/>
    </location>
</feature>
<feature type="transmembrane region" description="Helical" evidence="7">
    <location>
        <begin position="264"/>
        <end position="285"/>
    </location>
</feature>
<evidence type="ECO:0000256" key="7">
    <source>
        <dbReference type="SAM" id="Phobius"/>
    </source>
</evidence>
<evidence type="ECO:0000256" key="5">
    <source>
        <dbReference type="ARBA" id="ARBA00038359"/>
    </source>
</evidence>
<comment type="similarity">
    <text evidence="5">Belongs to the SAT4 family.</text>
</comment>
<evidence type="ECO:0000256" key="3">
    <source>
        <dbReference type="ARBA" id="ARBA00022989"/>
    </source>
</evidence>
<feature type="compositionally biased region" description="Basic and acidic residues" evidence="6">
    <location>
        <begin position="333"/>
        <end position="353"/>
    </location>
</feature>
<feature type="domain" description="Rhodopsin" evidence="8">
    <location>
        <begin position="48"/>
        <end position="284"/>
    </location>
</feature>
<dbReference type="PANTHER" id="PTHR33048">
    <property type="entry name" value="PTH11-LIKE INTEGRAL MEMBRANE PROTEIN (AFU_ORTHOLOGUE AFUA_5G11245)"/>
    <property type="match status" value="1"/>
</dbReference>
<protein>
    <recommendedName>
        <fullName evidence="8">Rhodopsin domain-containing protein</fullName>
    </recommendedName>
</protein>
<dbReference type="InterPro" id="IPR052337">
    <property type="entry name" value="SAT4-like"/>
</dbReference>
<feature type="transmembrane region" description="Helical" evidence="7">
    <location>
        <begin position="63"/>
        <end position="91"/>
    </location>
</feature>
<proteinExistence type="inferred from homology"/>
<keyword evidence="2 7" id="KW-0812">Transmembrane</keyword>
<organism evidence="9 10">
    <name type="scientific">Aspergillus ochraceoroseus</name>
    <dbReference type="NCBI Taxonomy" id="138278"/>
    <lineage>
        <taxon>Eukaryota</taxon>
        <taxon>Fungi</taxon>
        <taxon>Dikarya</taxon>
        <taxon>Ascomycota</taxon>
        <taxon>Pezizomycotina</taxon>
        <taxon>Eurotiomycetes</taxon>
        <taxon>Eurotiomycetidae</taxon>
        <taxon>Eurotiales</taxon>
        <taxon>Aspergillaceae</taxon>
        <taxon>Aspergillus</taxon>
        <taxon>Aspergillus subgen. Nidulantes</taxon>
    </lineage>
</organism>
<dbReference type="OrthoDB" id="444631at2759"/>
<keyword evidence="10" id="KW-1185">Reference proteome</keyword>
<dbReference type="AlphaFoldDB" id="A0A0F8WLU9"/>
<evidence type="ECO:0000256" key="4">
    <source>
        <dbReference type="ARBA" id="ARBA00023136"/>
    </source>
</evidence>